<dbReference type="GO" id="GO:0046872">
    <property type="term" value="F:metal ion binding"/>
    <property type="evidence" value="ECO:0007669"/>
    <property type="project" value="UniProtKB-KW"/>
</dbReference>
<dbReference type="Proteomes" id="UP000184066">
    <property type="component" value="Unassembled WGS sequence"/>
</dbReference>
<evidence type="ECO:0000256" key="3">
    <source>
        <dbReference type="ARBA" id="ARBA00022617"/>
    </source>
</evidence>
<feature type="domain" description="Cytochrome c" evidence="12">
    <location>
        <begin position="53"/>
        <end position="229"/>
    </location>
</feature>
<feature type="signal peptide" evidence="11">
    <location>
        <begin position="1"/>
        <end position="29"/>
    </location>
</feature>
<evidence type="ECO:0000256" key="5">
    <source>
        <dbReference type="ARBA" id="ARBA00022723"/>
    </source>
</evidence>
<keyword evidence="6 10" id="KW-1133">Transmembrane helix</keyword>
<evidence type="ECO:0000256" key="11">
    <source>
        <dbReference type="SAM" id="SignalP"/>
    </source>
</evidence>
<keyword evidence="7 9" id="KW-0408">Iron</keyword>
<reference evidence="13 14" key="1">
    <citation type="submission" date="2016-12" db="EMBL/GenBank/DDBJ databases">
        <authorList>
            <person name="Song W.-J."/>
            <person name="Kurnit D.M."/>
        </authorList>
    </citation>
    <scope>NUCLEOTIDE SEQUENCE [LARGE SCALE GENOMIC DNA]</scope>
    <source>
        <strain evidence="13 14">CGMCC 1.10808</strain>
    </source>
</reference>
<feature type="transmembrane region" description="Helical" evidence="10">
    <location>
        <begin position="239"/>
        <end position="257"/>
    </location>
</feature>
<evidence type="ECO:0000256" key="4">
    <source>
        <dbReference type="ARBA" id="ARBA00022692"/>
    </source>
</evidence>
<evidence type="ECO:0000256" key="8">
    <source>
        <dbReference type="ARBA" id="ARBA00023136"/>
    </source>
</evidence>
<dbReference type="PRINTS" id="PR00603">
    <property type="entry name" value="CYTOCHROMEC1"/>
</dbReference>
<evidence type="ECO:0000256" key="6">
    <source>
        <dbReference type="ARBA" id="ARBA00022989"/>
    </source>
</evidence>
<dbReference type="RefSeq" id="WP_072747313.1">
    <property type="nucleotide sequence ID" value="NZ_FOHL01000005.1"/>
</dbReference>
<evidence type="ECO:0000259" key="12">
    <source>
        <dbReference type="PROSITE" id="PS51007"/>
    </source>
</evidence>
<keyword evidence="8 10" id="KW-0472">Membrane</keyword>
<evidence type="ECO:0000256" key="10">
    <source>
        <dbReference type="SAM" id="Phobius"/>
    </source>
</evidence>
<dbReference type="GO" id="GO:0009055">
    <property type="term" value="F:electron transfer activity"/>
    <property type="evidence" value="ECO:0007669"/>
    <property type="project" value="InterPro"/>
</dbReference>
<dbReference type="GO" id="GO:0016020">
    <property type="term" value="C:membrane"/>
    <property type="evidence" value="ECO:0007669"/>
    <property type="project" value="UniProtKB-SubCell"/>
</dbReference>
<dbReference type="OrthoDB" id="9808471at2"/>
<dbReference type="Gene3D" id="1.10.760.10">
    <property type="entry name" value="Cytochrome c-like domain"/>
    <property type="match status" value="1"/>
</dbReference>
<dbReference type="PANTHER" id="PTHR10266">
    <property type="entry name" value="CYTOCHROME C1"/>
    <property type="match status" value="1"/>
</dbReference>
<feature type="binding site" description="covalent" evidence="9">
    <location>
        <position position="66"/>
    </location>
    <ligand>
        <name>heme c</name>
        <dbReference type="ChEBI" id="CHEBI:61717"/>
    </ligand>
</feature>
<evidence type="ECO:0000256" key="7">
    <source>
        <dbReference type="ARBA" id="ARBA00023004"/>
    </source>
</evidence>
<sequence>MRIRNILPASLALALVLAAVAAPVSPAAAAGGGGHVEDVSFSFEGPFGVFDKAQLQRGLQVYNEVCSACHGLKFVAFRTLGDETGPGYDEEQVKAFAAMYEVPDPEGEPGDTRPGKPFDHFPANTSAGAPDLSLMAKARAGFHGPAGLGINQIVKGMGGPEYIYSLLIGYTGEEKTVAGSTLYENHAFPGGWISMAPPLEDGRVEYADGTPATKEQMAKDVAAFLMWAAEPKMVERKQAGARNFAFVVVLAVLLYLTNKKLWSKVKKGGGVA</sequence>
<dbReference type="InterPro" id="IPR009056">
    <property type="entry name" value="Cyt_c-like_dom"/>
</dbReference>
<feature type="binding site" description="covalent" evidence="9">
    <location>
        <position position="70"/>
    </location>
    <ligand>
        <name>heme c</name>
        <dbReference type="ChEBI" id="CHEBI:61717"/>
    </ligand>
</feature>
<name>A0A1M7T9Q5_9RHOB</name>
<feature type="binding site" description="covalent" evidence="9">
    <location>
        <position position="195"/>
    </location>
    <ligand>
        <name>heme c</name>
        <dbReference type="ChEBI" id="CHEBI:61717"/>
    </ligand>
</feature>
<dbReference type="PANTHER" id="PTHR10266:SF3">
    <property type="entry name" value="CYTOCHROME C1, HEME PROTEIN, MITOCHONDRIAL"/>
    <property type="match status" value="1"/>
</dbReference>
<evidence type="ECO:0000313" key="13">
    <source>
        <dbReference type="EMBL" id="SHN67403.1"/>
    </source>
</evidence>
<keyword evidence="4 10" id="KW-0812">Transmembrane</keyword>
<keyword evidence="14" id="KW-1185">Reference proteome</keyword>
<dbReference type="InterPro" id="IPR036909">
    <property type="entry name" value="Cyt_c-like_dom_sf"/>
</dbReference>
<evidence type="ECO:0000256" key="9">
    <source>
        <dbReference type="PIRSR" id="PIRSR602326-1"/>
    </source>
</evidence>
<proteinExistence type="predicted"/>
<dbReference type="InterPro" id="IPR002326">
    <property type="entry name" value="Cyt_c1"/>
</dbReference>
<evidence type="ECO:0000256" key="1">
    <source>
        <dbReference type="ARBA" id="ARBA00004370"/>
    </source>
</evidence>
<keyword evidence="5 9" id="KW-0479">Metal-binding</keyword>
<feature type="binding site" description="covalent" evidence="9">
    <location>
        <position position="69"/>
    </location>
    <ligand>
        <name>heme c</name>
        <dbReference type="ChEBI" id="CHEBI:61717"/>
    </ligand>
</feature>
<dbReference type="Pfam" id="PF02167">
    <property type="entry name" value="Cytochrom_C1"/>
    <property type="match status" value="1"/>
</dbReference>
<protein>
    <recommendedName>
        <fullName evidence="2">Cytochrome c1</fullName>
    </recommendedName>
</protein>
<dbReference type="STRING" id="1189325.SAMN04488119_105113"/>
<dbReference type="Gene3D" id="1.20.5.100">
    <property type="entry name" value="Cytochrome c1, transmembrane anchor, C-terminal"/>
    <property type="match status" value="1"/>
</dbReference>
<comment type="cofactor">
    <cofactor evidence="9">
        <name>heme c</name>
        <dbReference type="ChEBI" id="CHEBI:61717"/>
    </cofactor>
    <text evidence="9">Binds 1 heme c group covalently per subunit.</text>
</comment>
<evidence type="ECO:0000313" key="14">
    <source>
        <dbReference type="Proteomes" id="UP000184066"/>
    </source>
</evidence>
<accession>A0A1M7T9Q5</accession>
<comment type="subcellular location">
    <subcellularLocation>
        <location evidence="1">Membrane</location>
    </subcellularLocation>
</comment>
<dbReference type="GO" id="GO:0020037">
    <property type="term" value="F:heme binding"/>
    <property type="evidence" value="ECO:0007669"/>
    <property type="project" value="InterPro"/>
</dbReference>
<dbReference type="EMBL" id="FRDL01000005">
    <property type="protein sequence ID" value="SHN67403.1"/>
    <property type="molecule type" value="Genomic_DNA"/>
</dbReference>
<keyword evidence="11" id="KW-0732">Signal</keyword>
<dbReference type="SUPFAM" id="SSF46626">
    <property type="entry name" value="Cytochrome c"/>
    <property type="match status" value="1"/>
</dbReference>
<evidence type="ECO:0000256" key="2">
    <source>
        <dbReference type="ARBA" id="ARBA00016165"/>
    </source>
</evidence>
<organism evidence="13 14">
    <name type="scientific">Oceanicella actignis</name>
    <dbReference type="NCBI Taxonomy" id="1189325"/>
    <lineage>
        <taxon>Bacteria</taxon>
        <taxon>Pseudomonadati</taxon>
        <taxon>Pseudomonadota</taxon>
        <taxon>Alphaproteobacteria</taxon>
        <taxon>Rhodobacterales</taxon>
        <taxon>Paracoccaceae</taxon>
        <taxon>Oceanicella</taxon>
    </lineage>
</organism>
<dbReference type="PROSITE" id="PS51007">
    <property type="entry name" value="CYTC"/>
    <property type="match status" value="1"/>
</dbReference>
<dbReference type="AlphaFoldDB" id="A0A1M7T9Q5"/>
<gene>
    <name evidence="13" type="ORF">SAMN05216200_105112</name>
</gene>
<keyword evidence="3 9" id="KW-0349">Heme</keyword>
<feature type="chain" id="PRO_5009929377" description="Cytochrome c1" evidence="11">
    <location>
        <begin position="30"/>
        <end position="272"/>
    </location>
</feature>